<dbReference type="SUPFAM" id="SSF56801">
    <property type="entry name" value="Acetyl-CoA synthetase-like"/>
    <property type="match status" value="1"/>
</dbReference>
<dbReference type="Gene3D" id="3.30.300.30">
    <property type="match status" value="1"/>
</dbReference>
<dbReference type="KEGG" id="fpz:LA55_1800"/>
<dbReference type="Gene3D" id="3.40.50.12780">
    <property type="entry name" value="N-terminal domain of ligase-like"/>
    <property type="match status" value="1"/>
</dbReference>
<dbReference type="InterPro" id="IPR000873">
    <property type="entry name" value="AMP-dep_synth/lig_dom"/>
</dbReference>
<evidence type="ECO:0000313" key="3">
    <source>
        <dbReference type="Proteomes" id="UP000031830"/>
    </source>
</evidence>
<evidence type="ECO:0000259" key="1">
    <source>
        <dbReference type="Pfam" id="PF00501"/>
    </source>
</evidence>
<evidence type="ECO:0000313" key="2">
    <source>
        <dbReference type="EMBL" id="AJI53587.1"/>
    </source>
</evidence>
<sequence length="437" mass="49669">MKSTLKSILEFYAQNPSEIIFIKDSNNIIAKEFLNDIKTLANHLDIILSNSCKVALSVDDMYLFCCTWIACQFLGKTTIMIPNDKPGTIAKLAKHYDSLITDNDLNLSAKIINEYTLKDCETIFFTSGSTGEYKSYSKTIDNLEQESSAINSVIQSFNLKDINVLTTVSHQHLYGFSWAIIWPLLYPKIIHTERLFVPELIHKKLLQDNNILITTPVIISHLDGGISNPITNSLLISSASALSTDIAIKFQNSYNIPILEAYGSSETGVIAYRQQLIDKLWKPFDNVCISSESDQLVVRSPFFKQEKQLMADIVVLYNDKFELKGRVDKIVKIAGNRLSISQMQNILIDHDLIQDCICIKRQSYREYIAAIICLNQAGQDLLQNFGKQNLIKQIKSYLLNYYSNVVIPKQWRFVTEIPTNSQGKRTLELLVELLDDN</sequence>
<proteinExistence type="predicted"/>
<dbReference type="AlphaFoldDB" id="A0A0B6D5K2"/>
<dbReference type="EMBL" id="CP009440">
    <property type="protein sequence ID" value="AJI53587.1"/>
    <property type="molecule type" value="Genomic_DNA"/>
</dbReference>
<dbReference type="Pfam" id="PF00501">
    <property type="entry name" value="AMP-binding"/>
    <property type="match status" value="1"/>
</dbReference>
<reference evidence="2 3" key="1">
    <citation type="journal article" date="2015" name="Genome Announc.">
        <title>Genome sequencing of 18 francisella strains to aid in assay development and testing.</title>
        <authorList>
            <person name="Johnson S.L."/>
            <person name="Daligault H.E."/>
            <person name="Davenport K.W."/>
            <person name="Coyne S.R."/>
            <person name="Frey K.G."/>
            <person name="Koroleva G.I."/>
            <person name="Broomall S.M."/>
            <person name="Bishop-Lilly K.A."/>
            <person name="Bruce D.C."/>
            <person name="Chertkov O."/>
            <person name="Freitas T."/>
            <person name="Jaissle J."/>
            <person name="Ladner J.T."/>
            <person name="Rosenzweig C.N."/>
            <person name="Gibbons H.S."/>
            <person name="Palacios G.F."/>
            <person name="Redden C.L."/>
            <person name="Xu Y."/>
            <person name="Minogue T.D."/>
            <person name="Chain P.S."/>
        </authorList>
    </citation>
    <scope>NUCLEOTIDE SEQUENCE [LARGE SCALE GENOMIC DNA]</scope>
    <source>
        <strain evidence="2 3">GA01-2794</strain>
    </source>
</reference>
<dbReference type="Proteomes" id="UP000031830">
    <property type="component" value="Chromosome"/>
</dbReference>
<gene>
    <name evidence="2" type="ORF">LA55_1800</name>
</gene>
<dbReference type="RefSeq" id="WP_044526844.1">
    <property type="nucleotide sequence ID" value="NZ_CP009440.1"/>
</dbReference>
<dbReference type="InterPro" id="IPR045851">
    <property type="entry name" value="AMP-bd_C_sf"/>
</dbReference>
<accession>A0A0B6D5K2</accession>
<feature type="domain" description="AMP-dependent synthetase/ligase" evidence="1">
    <location>
        <begin position="115"/>
        <end position="273"/>
    </location>
</feature>
<dbReference type="PANTHER" id="PTHR45398:SF1">
    <property type="entry name" value="ENZYME, PUTATIVE (JCVI)-RELATED"/>
    <property type="match status" value="1"/>
</dbReference>
<dbReference type="OrthoDB" id="9787658at2"/>
<dbReference type="InterPro" id="IPR042099">
    <property type="entry name" value="ANL_N_sf"/>
</dbReference>
<dbReference type="PANTHER" id="PTHR45398">
    <property type="match status" value="1"/>
</dbReference>
<name>A0A0B6D5K2_9GAMM</name>
<protein>
    <submittedName>
        <fullName evidence="2">AMP-binding enzyme family protein</fullName>
    </submittedName>
</protein>
<organism evidence="2 3">
    <name type="scientific">Francisella philomiragia</name>
    <dbReference type="NCBI Taxonomy" id="28110"/>
    <lineage>
        <taxon>Bacteria</taxon>
        <taxon>Pseudomonadati</taxon>
        <taxon>Pseudomonadota</taxon>
        <taxon>Gammaproteobacteria</taxon>
        <taxon>Thiotrichales</taxon>
        <taxon>Francisellaceae</taxon>
        <taxon>Francisella</taxon>
    </lineage>
</organism>
<dbReference type="STRING" id="28110.KU46_233"/>